<dbReference type="KEGG" id="hoh:Hoch_0251"/>
<dbReference type="HOGENOM" id="CLU_1259970_0_0_7"/>
<dbReference type="RefSeq" id="WP_012825519.1">
    <property type="nucleotide sequence ID" value="NC_013440.1"/>
</dbReference>
<proteinExistence type="predicted"/>
<accession>D0LHN0</accession>
<dbReference type="Proteomes" id="UP000001880">
    <property type="component" value="Chromosome"/>
</dbReference>
<name>D0LHN0_HALO1</name>
<keyword evidence="2" id="KW-1185">Reference proteome</keyword>
<dbReference type="Gene3D" id="2.30.30.830">
    <property type="match status" value="1"/>
</dbReference>
<dbReference type="InterPro" id="IPR007446">
    <property type="entry name" value="PilP"/>
</dbReference>
<gene>
    <name evidence="1" type="ordered locus">Hoch_0251</name>
</gene>
<evidence type="ECO:0000313" key="2">
    <source>
        <dbReference type="Proteomes" id="UP000001880"/>
    </source>
</evidence>
<sequence>MATSTTLRSGAARPWSLPVLLAVAWLVAGCGDDPVVATANPNANRAAQQAQQLPEQSGLRFHVKIDDRLGEEQAQALREPFDLSDFRPDASGKTKRDPFRSLAAAQLAAQLEQSKPTEATQICKDTVAPQSSLRELRLVGIVLRGTRSYALFVDGRSAGHIVTKGDCLAQEKARVDSVRAGFVTLQIYPENTTGAPDALFQERTIALYPDEIPVDGDLP</sequence>
<evidence type="ECO:0000313" key="1">
    <source>
        <dbReference type="EMBL" id="ACY12892.1"/>
    </source>
</evidence>
<organism evidence="1 2">
    <name type="scientific">Haliangium ochraceum (strain DSM 14365 / JCM 11303 / SMP-2)</name>
    <dbReference type="NCBI Taxonomy" id="502025"/>
    <lineage>
        <taxon>Bacteria</taxon>
        <taxon>Pseudomonadati</taxon>
        <taxon>Myxococcota</taxon>
        <taxon>Polyangia</taxon>
        <taxon>Haliangiales</taxon>
        <taxon>Kofleriaceae</taxon>
        <taxon>Haliangium</taxon>
    </lineage>
</organism>
<dbReference type="Pfam" id="PF04351">
    <property type="entry name" value="PilP"/>
    <property type="match status" value="1"/>
</dbReference>
<dbReference type="AlphaFoldDB" id="D0LHN0"/>
<dbReference type="EMBL" id="CP001804">
    <property type="protein sequence ID" value="ACY12892.1"/>
    <property type="molecule type" value="Genomic_DNA"/>
</dbReference>
<reference evidence="1 2" key="1">
    <citation type="journal article" date="2010" name="Stand. Genomic Sci.">
        <title>Complete genome sequence of Haliangium ochraceum type strain (SMP-2).</title>
        <authorList>
            <consortium name="US DOE Joint Genome Institute (JGI-PGF)"/>
            <person name="Ivanova N."/>
            <person name="Daum C."/>
            <person name="Lang E."/>
            <person name="Abt B."/>
            <person name="Kopitz M."/>
            <person name="Saunders E."/>
            <person name="Lapidus A."/>
            <person name="Lucas S."/>
            <person name="Glavina Del Rio T."/>
            <person name="Nolan M."/>
            <person name="Tice H."/>
            <person name="Copeland A."/>
            <person name="Cheng J.F."/>
            <person name="Chen F."/>
            <person name="Bruce D."/>
            <person name="Goodwin L."/>
            <person name="Pitluck S."/>
            <person name="Mavromatis K."/>
            <person name="Pati A."/>
            <person name="Mikhailova N."/>
            <person name="Chen A."/>
            <person name="Palaniappan K."/>
            <person name="Land M."/>
            <person name="Hauser L."/>
            <person name="Chang Y.J."/>
            <person name="Jeffries C.D."/>
            <person name="Detter J.C."/>
            <person name="Brettin T."/>
            <person name="Rohde M."/>
            <person name="Goker M."/>
            <person name="Bristow J."/>
            <person name="Markowitz V."/>
            <person name="Eisen J.A."/>
            <person name="Hugenholtz P."/>
            <person name="Kyrpides N.C."/>
            <person name="Klenk H.P."/>
        </authorList>
    </citation>
    <scope>NUCLEOTIDE SEQUENCE [LARGE SCALE GENOMIC DNA]</scope>
    <source>
        <strain evidence="2">DSM 14365 / CIP 107738 / JCM 11303 / AJ 13395 / SMP-2</strain>
    </source>
</reference>
<protein>
    <submittedName>
        <fullName evidence="1">Uncharacterized protein</fullName>
    </submittedName>
</protein>
<dbReference type="STRING" id="502025.Hoch_0251"/>